<evidence type="ECO:0000256" key="2">
    <source>
        <dbReference type="PIRNR" id="PIRNR006276"/>
    </source>
</evidence>
<name>A0A7X6I9U1_9BACT</name>
<dbReference type="InterPro" id="IPR006016">
    <property type="entry name" value="UspA"/>
</dbReference>
<keyword evidence="5" id="KW-1185">Reference proteome</keyword>
<protein>
    <recommendedName>
        <fullName evidence="2">Universal stress protein</fullName>
    </recommendedName>
</protein>
<evidence type="ECO:0000256" key="1">
    <source>
        <dbReference type="ARBA" id="ARBA00008791"/>
    </source>
</evidence>
<reference evidence="4 5" key="1">
    <citation type="journal article" date="2020" name="Nature">
        <title>Bacterial chemolithoautotrophy via manganese oxidation.</title>
        <authorList>
            <person name="Yu H."/>
            <person name="Leadbetter J.R."/>
        </authorList>
    </citation>
    <scope>NUCLEOTIDE SEQUENCE [LARGE SCALE GENOMIC DNA]</scope>
    <source>
        <strain evidence="4 5">Mn-1</strain>
    </source>
</reference>
<accession>A0A7X6I9U1</accession>
<proteinExistence type="inferred from homology"/>
<dbReference type="PANTHER" id="PTHR46268:SF6">
    <property type="entry name" value="UNIVERSAL STRESS PROTEIN UP12"/>
    <property type="match status" value="1"/>
</dbReference>
<dbReference type="Proteomes" id="UP000534783">
    <property type="component" value="Unassembled WGS sequence"/>
</dbReference>
<dbReference type="PANTHER" id="PTHR46268">
    <property type="entry name" value="STRESS RESPONSE PROTEIN NHAX"/>
    <property type="match status" value="1"/>
</dbReference>
<evidence type="ECO:0000313" key="4">
    <source>
        <dbReference type="EMBL" id="NKE70016.1"/>
    </source>
</evidence>
<dbReference type="Pfam" id="PF00582">
    <property type="entry name" value="Usp"/>
    <property type="match status" value="1"/>
</dbReference>
<feature type="domain" description="UspA" evidence="3">
    <location>
        <begin position="13"/>
        <end position="153"/>
    </location>
</feature>
<sequence length="162" mass="17828">MISIATGGIRMAFKQILVPIDFSPCSLEAYRVAVSLARFSGATLHLLHVIDRRALEVAREIGLTADEIDEKSLHATARRRLREFLAKETDGVPADRKIVTGLPFQEIVRATRQEQIDLIVMGRYGGSGELEKIFFGSTAEKVVRVAPCAVLSIPLAESRRPA</sequence>
<dbReference type="GO" id="GO:0005737">
    <property type="term" value="C:cytoplasm"/>
    <property type="evidence" value="ECO:0007669"/>
    <property type="project" value="UniProtKB-SubCell"/>
</dbReference>
<dbReference type="CDD" id="cd00293">
    <property type="entry name" value="USP-like"/>
    <property type="match status" value="1"/>
</dbReference>
<evidence type="ECO:0000313" key="5">
    <source>
        <dbReference type="Proteomes" id="UP000534783"/>
    </source>
</evidence>
<comment type="subcellular location">
    <subcellularLocation>
        <location evidence="2">Cytoplasm</location>
    </subcellularLocation>
</comment>
<comment type="similarity">
    <text evidence="1 2">Belongs to the universal stress protein A family.</text>
</comment>
<dbReference type="EMBL" id="VTOW01000001">
    <property type="protein sequence ID" value="NKE70016.1"/>
    <property type="molecule type" value="Genomic_DNA"/>
</dbReference>
<dbReference type="SUPFAM" id="SSF52402">
    <property type="entry name" value="Adenine nucleotide alpha hydrolases-like"/>
    <property type="match status" value="1"/>
</dbReference>
<dbReference type="AlphaFoldDB" id="A0A7X6I9U1"/>
<dbReference type="InterPro" id="IPR014729">
    <property type="entry name" value="Rossmann-like_a/b/a_fold"/>
</dbReference>
<comment type="caution">
    <text evidence="4">The sequence shown here is derived from an EMBL/GenBank/DDBJ whole genome shotgun (WGS) entry which is preliminary data.</text>
</comment>
<dbReference type="PIRSF" id="PIRSF006276">
    <property type="entry name" value="UspA"/>
    <property type="match status" value="1"/>
</dbReference>
<dbReference type="PRINTS" id="PR01438">
    <property type="entry name" value="UNVRSLSTRESS"/>
</dbReference>
<evidence type="ECO:0000259" key="3">
    <source>
        <dbReference type="Pfam" id="PF00582"/>
    </source>
</evidence>
<dbReference type="RefSeq" id="WP_168058286.1">
    <property type="nucleotide sequence ID" value="NZ_VTOW01000001.1"/>
</dbReference>
<gene>
    <name evidence="4" type="ORF">MNODULE_04565</name>
</gene>
<dbReference type="InterPro" id="IPR006015">
    <property type="entry name" value="Universal_stress_UspA"/>
</dbReference>
<dbReference type="Gene3D" id="3.40.50.620">
    <property type="entry name" value="HUPs"/>
    <property type="match status" value="1"/>
</dbReference>
<keyword evidence="2" id="KW-0963">Cytoplasm</keyword>
<organism evidence="4 5">
    <name type="scientific">Candidatus Manganitrophus noduliformans</name>
    <dbReference type="NCBI Taxonomy" id="2606439"/>
    <lineage>
        <taxon>Bacteria</taxon>
        <taxon>Pseudomonadati</taxon>
        <taxon>Nitrospirota</taxon>
        <taxon>Nitrospiria</taxon>
        <taxon>Candidatus Troglogloeales</taxon>
        <taxon>Candidatus Manganitrophaceae</taxon>
        <taxon>Candidatus Manganitrophus</taxon>
    </lineage>
</organism>